<gene>
    <name evidence="10" type="ORF">Goari_018920</name>
</gene>
<feature type="chain" id="PRO_5029579031" description="Methyltransferase" evidence="9">
    <location>
        <begin position="24"/>
        <end position="712"/>
    </location>
</feature>
<protein>
    <recommendedName>
        <fullName evidence="8">Methyltransferase</fullName>
        <ecNumber evidence="8">2.1.1.-</ecNumber>
    </recommendedName>
</protein>
<keyword evidence="5 8" id="KW-0735">Signal-anchor</keyword>
<evidence type="ECO:0000256" key="5">
    <source>
        <dbReference type="ARBA" id="ARBA00022968"/>
    </source>
</evidence>
<dbReference type="SUPFAM" id="SSF53335">
    <property type="entry name" value="S-adenosyl-L-methionine-dependent methyltransferases"/>
    <property type="match status" value="2"/>
</dbReference>
<dbReference type="InterPro" id="IPR029063">
    <property type="entry name" value="SAM-dependent_MTases_sf"/>
</dbReference>
<evidence type="ECO:0000256" key="4">
    <source>
        <dbReference type="ARBA" id="ARBA00022679"/>
    </source>
</evidence>
<sequence>MLPFMSLKFLKLLHRIRLQLVAACPCVYQTVINDAKSRSSQCAPLELIAISTFINKVSLTYRETPLVVPANGMNICPLKFNEYIPCHDISYVKQLARDLNLSKSEELERHCPPLGKRLFCLVPPPQDYKIPIKWPVSRDYVWRSNVNHTHLAEVKGGQNWVHEKNKLWWFPGGGTHFKHGAAEYIQSNLSLSPSLFSVVTHHRIQDGSRILNLGPYYSLVAVIYLSFVVYPIQLGNMITDETGDLRSAGVVQVLDVGCGVASFSAYLLPLGIQTMSFAPKDGHENQIQFALERGIGAMISVIASKQLPYPSNSFEMVHCSRCRIDWHENGTFLFSTAHFIFKLISASLHDQNAQILAKDDHAGSSSSYSAASFSCFNAYFLSISVMGDGILLKEVNRLLRPKGYFVYSAPPAYRKDKDYPVIWNKLVDLTTGMCWKLIARKVQTAIWIKEEDPSCLKHNAELKVIDICDAVDETKPSWKTPLMNCIQLAGATTAAKKLPPRPERLSVYSESLSRIGQFSLHLSKFVLRSLIFSHLLESPSLLKPCGDGEKIPPEDEDWDRTEIRNVMDMNALFGGFAAALNEYPVWVMNVVPSSMQNTLSAIYDRGLIGAFHDWCEPFSTYPRTYDLLHANHLFSQYKNSGEGCQLEDIMLEMDRILRPQGFVVIRDEDSIISRIQDLAPKFLWEFESHILENKEKQRETLLICRKKFWAVL</sequence>
<dbReference type="Proteomes" id="UP000593577">
    <property type="component" value="Unassembled WGS sequence"/>
</dbReference>
<dbReference type="GO" id="GO:0008168">
    <property type="term" value="F:methyltransferase activity"/>
    <property type="evidence" value="ECO:0007669"/>
    <property type="project" value="UniProtKB-UniRule"/>
</dbReference>
<dbReference type="GO" id="GO:0005802">
    <property type="term" value="C:trans-Golgi network"/>
    <property type="evidence" value="ECO:0007669"/>
    <property type="project" value="TreeGrafter"/>
</dbReference>
<comment type="similarity">
    <text evidence="2 8">Belongs to the methyltransferase superfamily.</text>
</comment>
<evidence type="ECO:0000256" key="7">
    <source>
        <dbReference type="ARBA" id="ARBA00037847"/>
    </source>
</evidence>
<evidence type="ECO:0000313" key="11">
    <source>
        <dbReference type="Proteomes" id="UP000593577"/>
    </source>
</evidence>
<dbReference type="GO" id="GO:0005768">
    <property type="term" value="C:endosome"/>
    <property type="evidence" value="ECO:0007669"/>
    <property type="project" value="TreeGrafter"/>
</dbReference>
<keyword evidence="9" id="KW-0732">Signal</keyword>
<keyword evidence="5 8" id="KW-0812">Transmembrane</keyword>
<evidence type="ECO:0000313" key="10">
    <source>
        <dbReference type="EMBL" id="MBA0677516.1"/>
    </source>
</evidence>
<comment type="subcellular location">
    <subcellularLocation>
        <location evidence="7">Endomembrane system</location>
        <topology evidence="7">Single-pass membrane protein</topology>
    </subcellularLocation>
    <subcellularLocation>
        <location evidence="1 8">Membrane</location>
        <topology evidence="1 8">Single-pass type II membrane protein</topology>
    </subcellularLocation>
</comment>
<organism evidence="10 11">
    <name type="scientific">Gossypium aridum</name>
    <name type="common">American cotton</name>
    <name type="synonym">Erioxylum aridum</name>
    <dbReference type="NCBI Taxonomy" id="34290"/>
    <lineage>
        <taxon>Eukaryota</taxon>
        <taxon>Viridiplantae</taxon>
        <taxon>Streptophyta</taxon>
        <taxon>Embryophyta</taxon>
        <taxon>Tracheophyta</taxon>
        <taxon>Spermatophyta</taxon>
        <taxon>Magnoliopsida</taxon>
        <taxon>eudicotyledons</taxon>
        <taxon>Gunneridae</taxon>
        <taxon>Pentapetalae</taxon>
        <taxon>rosids</taxon>
        <taxon>malvids</taxon>
        <taxon>Malvales</taxon>
        <taxon>Malvaceae</taxon>
        <taxon>Malvoideae</taxon>
        <taxon>Gossypium</taxon>
    </lineage>
</organism>
<accession>A0A7J8WR85</accession>
<evidence type="ECO:0000256" key="9">
    <source>
        <dbReference type="SAM" id="SignalP"/>
    </source>
</evidence>
<evidence type="ECO:0000256" key="8">
    <source>
        <dbReference type="RuleBase" id="RU366043"/>
    </source>
</evidence>
<evidence type="ECO:0000256" key="3">
    <source>
        <dbReference type="ARBA" id="ARBA00022603"/>
    </source>
</evidence>
<keyword evidence="11" id="KW-1185">Reference proteome</keyword>
<proteinExistence type="inferred from homology"/>
<feature type="signal peptide" evidence="9">
    <location>
        <begin position="1"/>
        <end position="23"/>
    </location>
</feature>
<dbReference type="PANTHER" id="PTHR10108">
    <property type="entry name" value="SAM-DEPENDENT METHYLTRANSFERASE"/>
    <property type="match status" value="1"/>
</dbReference>
<dbReference type="Gene3D" id="3.40.50.150">
    <property type="entry name" value="Vaccinia Virus protein VP39"/>
    <property type="match status" value="1"/>
</dbReference>
<keyword evidence="4 8" id="KW-0808">Transferase</keyword>
<dbReference type="EC" id="2.1.1.-" evidence="8"/>
<dbReference type="PANTHER" id="PTHR10108:SF37">
    <property type="entry name" value="METHYLTRANSFERASE PMT6-RELATED"/>
    <property type="match status" value="1"/>
</dbReference>
<comment type="caution">
    <text evidence="10">The sequence shown here is derived from an EMBL/GenBank/DDBJ whole genome shotgun (WGS) entry which is preliminary data.</text>
</comment>
<dbReference type="GO" id="GO:0032259">
    <property type="term" value="P:methylation"/>
    <property type="evidence" value="ECO:0007669"/>
    <property type="project" value="UniProtKB-KW"/>
</dbReference>
<dbReference type="InterPro" id="IPR004159">
    <property type="entry name" value="Put_SAM_MeTrfase"/>
</dbReference>
<keyword evidence="6 8" id="KW-0325">Glycoprotein</keyword>
<evidence type="ECO:0000256" key="2">
    <source>
        <dbReference type="ARBA" id="ARBA00008361"/>
    </source>
</evidence>
<evidence type="ECO:0000256" key="6">
    <source>
        <dbReference type="ARBA" id="ARBA00023180"/>
    </source>
</evidence>
<evidence type="ECO:0000256" key="1">
    <source>
        <dbReference type="ARBA" id="ARBA00004606"/>
    </source>
</evidence>
<keyword evidence="3 8" id="KW-0489">Methyltransferase</keyword>
<dbReference type="AlphaFoldDB" id="A0A7J8WR85"/>
<dbReference type="GO" id="GO:0016020">
    <property type="term" value="C:membrane"/>
    <property type="evidence" value="ECO:0007669"/>
    <property type="project" value="UniProtKB-SubCell"/>
</dbReference>
<reference evidence="10 11" key="1">
    <citation type="journal article" date="2019" name="Genome Biol. Evol.">
        <title>Insights into the evolution of the New World diploid cottons (Gossypium, subgenus Houzingenia) based on genome sequencing.</title>
        <authorList>
            <person name="Grover C.E."/>
            <person name="Arick M.A. 2nd"/>
            <person name="Thrash A."/>
            <person name="Conover J.L."/>
            <person name="Sanders W.S."/>
            <person name="Peterson D.G."/>
            <person name="Frelichowski J.E."/>
            <person name="Scheffler J.A."/>
            <person name="Scheffler B.E."/>
            <person name="Wendel J.F."/>
        </authorList>
    </citation>
    <scope>NUCLEOTIDE SEQUENCE [LARGE SCALE GENOMIC DNA]</scope>
    <source>
        <strain evidence="10">185</strain>
        <tissue evidence="10">Leaf</tissue>
    </source>
</reference>
<name>A0A7J8WR85_GOSAI</name>
<dbReference type="Pfam" id="PF03141">
    <property type="entry name" value="Methyltransf_29"/>
    <property type="match status" value="3"/>
</dbReference>
<dbReference type="EMBL" id="JABFAA010000002">
    <property type="protein sequence ID" value="MBA0677516.1"/>
    <property type="molecule type" value="Genomic_DNA"/>
</dbReference>